<gene>
    <name evidence="1" type="ORF">V7S43_008954</name>
</gene>
<keyword evidence="2" id="KW-1185">Reference proteome</keyword>
<proteinExistence type="predicted"/>
<reference evidence="1 2" key="1">
    <citation type="submission" date="2024-09" db="EMBL/GenBank/DDBJ databases">
        <title>Genome sequencing and assembly of Phytophthora oleae, isolate VK10A, causative agent of rot of olive drupes.</title>
        <authorList>
            <person name="Conti Taguali S."/>
            <person name="Riolo M."/>
            <person name="La Spada F."/>
            <person name="Cacciola S.O."/>
            <person name="Dionisio G."/>
        </authorList>
    </citation>
    <scope>NUCLEOTIDE SEQUENCE [LARGE SCALE GENOMIC DNA]</scope>
    <source>
        <strain evidence="1 2">VK10A</strain>
    </source>
</reference>
<organism evidence="1 2">
    <name type="scientific">Phytophthora oleae</name>
    <dbReference type="NCBI Taxonomy" id="2107226"/>
    <lineage>
        <taxon>Eukaryota</taxon>
        <taxon>Sar</taxon>
        <taxon>Stramenopiles</taxon>
        <taxon>Oomycota</taxon>
        <taxon>Peronosporomycetes</taxon>
        <taxon>Peronosporales</taxon>
        <taxon>Peronosporaceae</taxon>
        <taxon>Phytophthora</taxon>
    </lineage>
</organism>
<dbReference type="EMBL" id="JBIMZQ010000018">
    <property type="protein sequence ID" value="KAL3666166.1"/>
    <property type="molecule type" value="Genomic_DNA"/>
</dbReference>
<name>A0ABD3FIN7_9STRA</name>
<evidence type="ECO:0000313" key="1">
    <source>
        <dbReference type="EMBL" id="KAL3666166.1"/>
    </source>
</evidence>
<comment type="caution">
    <text evidence="1">The sequence shown here is derived from an EMBL/GenBank/DDBJ whole genome shotgun (WGS) entry which is preliminary data.</text>
</comment>
<evidence type="ECO:0000313" key="2">
    <source>
        <dbReference type="Proteomes" id="UP001632037"/>
    </source>
</evidence>
<accession>A0ABD3FIN7</accession>
<evidence type="ECO:0008006" key="3">
    <source>
        <dbReference type="Google" id="ProtNLM"/>
    </source>
</evidence>
<sequence>MLNPIDNCFSSFKAMVKRFLARHRQAILQVPPHLTIKQHREGYLKMAADLLVNEAITPSICHKCSLHTVKFHARVIQMKDMPVGE</sequence>
<protein>
    <recommendedName>
        <fullName evidence="3">Transposase</fullName>
    </recommendedName>
</protein>
<dbReference type="AlphaFoldDB" id="A0ABD3FIN7"/>
<dbReference type="Proteomes" id="UP001632037">
    <property type="component" value="Unassembled WGS sequence"/>
</dbReference>